<organism evidence="2 3">
    <name type="scientific">Trametes pubescens</name>
    <name type="common">White-rot fungus</name>
    <dbReference type="NCBI Taxonomy" id="154538"/>
    <lineage>
        <taxon>Eukaryota</taxon>
        <taxon>Fungi</taxon>
        <taxon>Dikarya</taxon>
        <taxon>Basidiomycota</taxon>
        <taxon>Agaricomycotina</taxon>
        <taxon>Agaricomycetes</taxon>
        <taxon>Polyporales</taxon>
        <taxon>Polyporaceae</taxon>
        <taxon>Trametes</taxon>
    </lineage>
</organism>
<gene>
    <name evidence="2" type="ORF">TRAPUB_7345</name>
</gene>
<keyword evidence="1" id="KW-0812">Transmembrane</keyword>
<keyword evidence="1" id="KW-1133">Transmembrane helix</keyword>
<evidence type="ECO:0000313" key="2">
    <source>
        <dbReference type="EMBL" id="OJT15474.1"/>
    </source>
</evidence>
<feature type="transmembrane region" description="Helical" evidence="1">
    <location>
        <begin position="47"/>
        <end position="72"/>
    </location>
</feature>
<dbReference type="OrthoDB" id="3350619at2759"/>
<evidence type="ECO:0000313" key="3">
    <source>
        <dbReference type="Proteomes" id="UP000184267"/>
    </source>
</evidence>
<dbReference type="EMBL" id="MNAD01000155">
    <property type="protein sequence ID" value="OJT15474.1"/>
    <property type="molecule type" value="Genomic_DNA"/>
</dbReference>
<dbReference type="AlphaFoldDB" id="A0A1M2W6H7"/>
<evidence type="ECO:0000256" key="1">
    <source>
        <dbReference type="SAM" id="Phobius"/>
    </source>
</evidence>
<proteinExistence type="predicted"/>
<evidence type="ECO:0008006" key="4">
    <source>
        <dbReference type="Google" id="ProtNLM"/>
    </source>
</evidence>
<keyword evidence="3" id="KW-1185">Reference proteome</keyword>
<reference evidence="2 3" key="1">
    <citation type="submission" date="2016-10" db="EMBL/GenBank/DDBJ databases">
        <title>Genome sequence of the basidiomycete white-rot fungus Trametes pubescens.</title>
        <authorList>
            <person name="Makela M.R."/>
            <person name="Granchi Z."/>
            <person name="Peng M."/>
            <person name="De Vries R.P."/>
            <person name="Grigoriev I."/>
            <person name="Riley R."/>
            <person name="Hilden K."/>
        </authorList>
    </citation>
    <scope>NUCLEOTIDE SEQUENCE [LARGE SCALE GENOMIC DNA]</scope>
    <source>
        <strain evidence="2 3">FBCC735</strain>
    </source>
</reference>
<keyword evidence="1" id="KW-0472">Membrane</keyword>
<protein>
    <recommendedName>
        <fullName evidence="4">Ubiquitin 3 binding protein But2 C-terminal domain-containing protein</fullName>
    </recommendedName>
</protein>
<dbReference type="OMA" id="WAGDYGM"/>
<accession>A0A1M2W6H7</accession>
<name>A0A1M2W6H7_TRAPU</name>
<comment type="caution">
    <text evidence="2">The sequence shown here is derived from an EMBL/GenBank/DDBJ whole genome shotgun (WGS) entry which is preliminary data.</text>
</comment>
<dbReference type="Proteomes" id="UP000184267">
    <property type="component" value="Unassembled WGS sequence"/>
</dbReference>
<sequence length="271" mass="29970">MVTDAMYTPLLAHTDITPHDPDDDYSCKGAAKDCAVVRGKKIVFERLLCALVLLACILSILSSVATMSLAAFKFKGASLAGDKNLEYASTYIGLDSVFRNPAAIPPPPLRNFPVVVGIVDQLHPTSSYPDTPSWESSFGTVYTADREIRMSPTETTVAQFWAGDYGMERCSLEFTLPSTAARETVFVQVWRVDAPQRLSPERLAWDTRPEKNGLLISQEMKPNVTVRSEEFHCHSGSFQAFELGCAGDGCLVDFRQDSKIEAERLHALQWV</sequence>